<evidence type="ECO:0000256" key="2">
    <source>
        <dbReference type="SAM" id="Phobius"/>
    </source>
</evidence>
<evidence type="ECO:0008006" key="6">
    <source>
        <dbReference type="Google" id="ProtNLM"/>
    </source>
</evidence>
<feature type="region of interest" description="Disordered" evidence="1">
    <location>
        <begin position="218"/>
        <end position="237"/>
    </location>
</feature>
<gene>
    <name evidence="4" type="ORF">PTSG_06344</name>
</gene>
<dbReference type="EMBL" id="GL832968">
    <property type="protein sequence ID" value="EGD74334.1"/>
    <property type="molecule type" value="Genomic_DNA"/>
</dbReference>
<dbReference type="InParanoid" id="F2UCM7"/>
<dbReference type="Gene3D" id="1.20.5.100">
    <property type="entry name" value="Cytochrome c1, transmembrane anchor, C-terminal"/>
    <property type="match status" value="1"/>
</dbReference>
<protein>
    <recommendedName>
        <fullName evidence="6">TNFR-Cys domain-containing protein</fullName>
    </recommendedName>
</protein>
<organism evidence="5">
    <name type="scientific">Salpingoeca rosetta (strain ATCC 50818 / BSB-021)</name>
    <dbReference type="NCBI Taxonomy" id="946362"/>
    <lineage>
        <taxon>Eukaryota</taxon>
        <taxon>Choanoflagellata</taxon>
        <taxon>Craspedida</taxon>
        <taxon>Salpingoecidae</taxon>
        <taxon>Salpingoeca</taxon>
    </lineage>
</organism>
<keyword evidence="2" id="KW-0812">Transmembrane</keyword>
<evidence type="ECO:0000313" key="5">
    <source>
        <dbReference type="Proteomes" id="UP000007799"/>
    </source>
</evidence>
<evidence type="ECO:0000256" key="3">
    <source>
        <dbReference type="SAM" id="SignalP"/>
    </source>
</evidence>
<name>F2UCM7_SALR5</name>
<keyword evidence="3" id="KW-0732">Signal</keyword>
<reference evidence="4" key="1">
    <citation type="submission" date="2009-08" db="EMBL/GenBank/DDBJ databases">
        <title>Annotation of Salpingoeca rosetta.</title>
        <authorList>
            <consortium name="The Broad Institute Genome Sequencing Platform"/>
            <person name="Russ C."/>
            <person name="Cuomo C."/>
            <person name="Burger G."/>
            <person name="Gray M.W."/>
            <person name="Holland P.W.H."/>
            <person name="King N."/>
            <person name="Lang F.B.F."/>
            <person name="Roger A.J."/>
            <person name="Ruiz-Trillo I."/>
            <person name="Young S.K."/>
            <person name="Zeng Q."/>
            <person name="Gargeya S."/>
            <person name="Alvarado L."/>
            <person name="Berlin A."/>
            <person name="Chapman S.B."/>
            <person name="Chen Z."/>
            <person name="Freedman E."/>
            <person name="Gellesch M."/>
            <person name="Goldberg J."/>
            <person name="Griggs A."/>
            <person name="Gujja S."/>
            <person name="Heilman E."/>
            <person name="Heiman D."/>
            <person name="Howarth C."/>
            <person name="Mehta T."/>
            <person name="Neiman D."/>
            <person name="Pearson M."/>
            <person name="Roberts A."/>
            <person name="Saif S."/>
            <person name="Shea T."/>
            <person name="Shenoy N."/>
            <person name="Sisk P."/>
            <person name="Stolte C."/>
            <person name="Sykes S."/>
            <person name="White J."/>
            <person name="Yandava C."/>
            <person name="Haas B."/>
            <person name="Nusbaum C."/>
            <person name="Birren B."/>
        </authorList>
    </citation>
    <scope>NUCLEOTIDE SEQUENCE [LARGE SCALE GENOMIC DNA]</scope>
    <source>
        <strain evidence="4">ATCC 50818</strain>
    </source>
</reference>
<keyword evidence="5" id="KW-1185">Reference proteome</keyword>
<feature type="chain" id="PRO_5003290925" description="TNFR-Cys domain-containing protein" evidence="3">
    <location>
        <begin position="30"/>
        <end position="286"/>
    </location>
</feature>
<dbReference type="Proteomes" id="UP000007799">
    <property type="component" value="Unassembled WGS sequence"/>
</dbReference>
<keyword evidence="2" id="KW-0472">Membrane</keyword>
<sequence length="286" mass="30527">MVLLRRVNMAAMLLVVMVAVAAFAGEAAAQCTAHDECAEDEYCDALGGCFPCTTCVVYHDSITGACPVCSGGPAAGISCTTHEQCFTGRQYCDSTGGCFACQGCLILDDGVDNTCPDWCTPDSTTTSTTNPRVILGSSTGPAYSGSGSSSHGTEIAVGVVGCVVVVVAVVVAGWYVRRMKRSEEKNFVDMTRALAAKEQARGSILALSVRRDQQRQSQLSILAQQQQSQNQRRHSQGMELDEHGEYIDVEGLHRSHTARAPAPMDQQLYDDEFLELAREIGVATDA</sequence>
<dbReference type="RefSeq" id="XP_004993234.1">
    <property type="nucleotide sequence ID" value="XM_004993177.1"/>
</dbReference>
<dbReference type="KEGG" id="sre:PTSG_06344"/>
<feature type="compositionally biased region" description="Low complexity" evidence="1">
    <location>
        <begin position="218"/>
        <end position="230"/>
    </location>
</feature>
<accession>F2UCM7</accession>
<dbReference type="GeneID" id="16073809"/>
<evidence type="ECO:0000256" key="1">
    <source>
        <dbReference type="SAM" id="MobiDB-lite"/>
    </source>
</evidence>
<evidence type="ECO:0000313" key="4">
    <source>
        <dbReference type="EMBL" id="EGD74334.1"/>
    </source>
</evidence>
<proteinExistence type="predicted"/>
<keyword evidence="2" id="KW-1133">Transmembrane helix</keyword>
<feature type="transmembrane region" description="Helical" evidence="2">
    <location>
        <begin position="155"/>
        <end position="176"/>
    </location>
</feature>
<dbReference type="AlphaFoldDB" id="F2UCM7"/>
<feature type="signal peptide" evidence="3">
    <location>
        <begin position="1"/>
        <end position="29"/>
    </location>
</feature>